<dbReference type="RefSeq" id="YP_009448926.1">
    <property type="nucleotide sequence ID" value="NC_036594.1"/>
</dbReference>
<proteinExistence type="predicted"/>
<evidence type="ECO:0000313" key="2">
    <source>
        <dbReference type="Proteomes" id="UP000236316"/>
    </source>
</evidence>
<evidence type="ECO:0008006" key="3">
    <source>
        <dbReference type="Google" id="ProtNLM"/>
    </source>
</evidence>
<protein>
    <recommendedName>
        <fullName evidence="3">DUF4304 domain-containing protein</fullName>
    </recommendedName>
</protein>
<reference evidence="1" key="1">
    <citation type="submission" date="2017-08" db="EMBL/GenBank/DDBJ databases">
        <authorList>
            <consortium name="Urmite Genomes"/>
        </authorList>
    </citation>
    <scope>NUCLEOTIDE SEQUENCE [LARGE SCALE GENOMIC DNA]</scope>
    <source>
        <strain evidence="1">IHUMI-LCC2</strain>
    </source>
</reference>
<dbReference type="Proteomes" id="UP000236316">
    <property type="component" value="Segment"/>
</dbReference>
<gene>
    <name evidence="1" type="ORF">ORPV_720</name>
</gene>
<accession>A0A2I2L518</accession>
<name>A0A2I2L518_9VIRU</name>
<keyword evidence="2" id="KW-1185">Reference proteome</keyword>
<organism evidence="1">
    <name type="scientific">Orpheovirus IHUMI-LCC2</name>
    <dbReference type="NCBI Taxonomy" id="2023057"/>
    <lineage>
        <taxon>Viruses</taxon>
        <taxon>Varidnaviria</taxon>
        <taxon>Bamfordvirae</taxon>
        <taxon>Nucleocytoviricota</taxon>
        <taxon>Megaviricetes</taxon>
        <taxon>Pimascovirales</taxon>
        <taxon>Ocovirineae</taxon>
        <taxon>Orpheoviridae</taxon>
        <taxon>Alphaorpheovirus</taxon>
        <taxon>Alphaorpheovirus massiliense</taxon>
    </lineage>
</organism>
<dbReference type="KEGG" id="vg:35382539"/>
<sequence length="154" mass="18955">MEERLIKDTLILQEILQREYDDHRIMVNWGFKDGDLNIKIMYDEDNYQTNVSVIIIININWNNVNWDNQEFEYDVYNYDEWNINSRRITFEEIPDFYPYYDVIDKYKLVKDSRDFKIYKDKTDRLITNISLGLLGYKVEEPELLLNRVLDKYRK</sequence>
<dbReference type="GeneID" id="35382539"/>
<evidence type="ECO:0000313" key="1">
    <source>
        <dbReference type="EMBL" id="SNW62624.1"/>
    </source>
</evidence>
<dbReference type="EMBL" id="LT906555">
    <property type="protein sequence ID" value="SNW62624.1"/>
    <property type="molecule type" value="Genomic_DNA"/>
</dbReference>